<evidence type="ECO:0000256" key="14">
    <source>
        <dbReference type="PIRSR" id="PIRSR000239-1"/>
    </source>
</evidence>
<dbReference type="InterPro" id="IPR000866">
    <property type="entry name" value="AhpC/TSA"/>
</dbReference>
<organism evidence="16 17">
    <name type="scientific">Sphaerisporangium rubeum</name>
    <dbReference type="NCBI Taxonomy" id="321317"/>
    <lineage>
        <taxon>Bacteria</taxon>
        <taxon>Bacillati</taxon>
        <taxon>Actinomycetota</taxon>
        <taxon>Actinomycetes</taxon>
        <taxon>Streptosporangiales</taxon>
        <taxon>Streptosporangiaceae</taxon>
        <taxon>Sphaerisporangium</taxon>
    </lineage>
</organism>
<evidence type="ECO:0000259" key="15">
    <source>
        <dbReference type="PROSITE" id="PS51352"/>
    </source>
</evidence>
<feature type="domain" description="Thioredoxin" evidence="15">
    <location>
        <begin position="3"/>
        <end position="152"/>
    </location>
</feature>
<dbReference type="InterPro" id="IPR013766">
    <property type="entry name" value="Thioredoxin_domain"/>
</dbReference>
<dbReference type="FunFam" id="3.40.30.10:FF:000118">
    <property type="entry name" value="Peroxiredoxin AhpE"/>
    <property type="match status" value="1"/>
</dbReference>
<comment type="caution">
    <text evidence="16">The sequence shown here is derived from an EMBL/GenBank/DDBJ whole genome shotgun (WGS) entry which is preliminary data.</text>
</comment>
<dbReference type="RefSeq" id="WP_184979736.1">
    <property type="nucleotide sequence ID" value="NZ_BAAALO010000037.1"/>
</dbReference>
<evidence type="ECO:0000256" key="12">
    <source>
        <dbReference type="ARBA" id="ARBA00082991"/>
    </source>
</evidence>
<gene>
    <name evidence="16" type="ORF">BJ992_002003</name>
</gene>
<dbReference type="CDD" id="cd03018">
    <property type="entry name" value="PRX_AhpE_like"/>
    <property type="match status" value="1"/>
</dbReference>
<keyword evidence="17" id="KW-1185">Reference proteome</keyword>
<evidence type="ECO:0000256" key="1">
    <source>
        <dbReference type="ARBA" id="ARBA00022559"/>
    </source>
</evidence>
<name>A0A7X0IF81_9ACTN</name>
<keyword evidence="3" id="KW-0560">Oxidoreductase</keyword>
<dbReference type="Proteomes" id="UP000555564">
    <property type="component" value="Unassembled WGS sequence"/>
</dbReference>
<evidence type="ECO:0000256" key="9">
    <source>
        <dbReference type="ARBA" id="ARBA00065226"/>
    </source>
</evidence>
<dbReference type="GO" id="GO:0004601">
    <property type="term" value="F:peroxidase activity"/>
    <property type="evidence" value="ECO:0007669"/>
    <property type="project" value="UniProtKB-KW"/>
</dbReference>
<comment type="function">
    <text evidence="7">Thiol-specific peroxidase that catalyzes the reduction of hydrogen peroxide and organic hydroperoxides to water and alcohols, respectively. Plays a role in cell protection against oxidative stress by detoxifying peroxides. May represent an important antioxidant defense against cytotoxic peroxides, especially peroxynitrite, which can be formed by activated macrophages during infection.</text>
</comment>
<evidence type="ECO:0000256" key="5">
    <source>
        <dbReference type="ARBA" id="ARBA00032824"/>
    </source>
</evidence>
<evidence type="ECO:0000256" key="6">
    <source>
        <dbReference type="ARBA" id="ARBA00052774"/>
    </source>
</evidence>
<evidence type="ECO:0000313" key="16">
    <source>
        <dbReference type="EMBL" id="MBB6472572.1"/>
    </source>
</evidence>
<keyword evidence="1" id="KW-0575">Peroxidase</keyword>
<dbReference type="PROSITE" id="PS51352">
    <property type="entry name" value="THIOREDOXIN_2"/>
    <property type="match status" value="1"/>
</dbReference>
<dbReference type="PIRSF" id="PIRSF000239">
    <property type="entry name" value="AHPC"/>
    <property type="match status" value="1"/>
</dbReference>
<evidence type="ECO:0000256" key="2">
    <source>
        <dbReference type="ARBA" id="ARBA00022862"/>
    </source>
</evidence>
<keyword evidence="4" id="KW-0676">Redox-active center</keyword>
<protein>
    <recommendedName>
        <fullName evidence="11">Alkyl hydroperoxide reductase E</fullName>
        <ecNumber evidence="10">1.11.1.29</ecNumber>
    </recommendedName>
    <alternativeName>
        <fullName evidence="12">Mycoredoxin-dependent peroxiredoxin</fullName>
    </alternativeName>
    <alternativeName>
        <fullName evidence="13">Peroxiredoxin AhpE</fullName>
    </alternativeName>
    <alternativeName>
        <fullName evidence="5">Thioredoxin peroxidase</fullName>
    </alternativeName>
</protein>
<comment type="catalytic activity">
    <reaction evidence="6">
        <text>[mycoredoxin]-L-dithiol + a hydroperoxide = [mycoredoxin]-L-disulfide + an alcohol + H2O</text>
        <dbReference type="Rhea" id="RHEA:62640"/>
        <dbReference type="Rhea" id="RHEA-COMP:16137"/>
        <dbReference type="Rhea" id="RHEA-COMP:16138"/>
        <dbReference type="ChEBI" id="CHEBI:15377"/>
        <dbReference type="ChEBI" id="CHEBI:29950"/>
        <dbReference type="ChEBI" id="CHEBI:30879"/>
        <dbReference type="ChEBI" id="CHEBI:35924"/>
        <dbReference type="ChEBI" id="CHEBI:50058"/>
        <dbReference type="EC" id="1.11.1.29"/>
    </reaction>
</comment>
<dbReference type="InterPro" id="IPR036249">
    <property type="entry name" value="Thioredoxin-like_sf"/>
</dbReference>
<accession>A0A7X0IF81</accession>
<dbReference type="EMBL" id="JACHIU010000001">
    <property type="protein sequence ID" value="MBB6472572.1"/>
    <property type="molecule type" value="Genomic_DNA"/>
</dbReference>
<dbReference type="Pfam" id="PF00578">
    <property type="entry name" value="AhpC-TSA"/>
    <property type="match status" value="1"/>
</dbReference>
<dbReference type="InterPro" id="IPR050455">
    <property type="entry name" value="Tpx_Peroxidase_subfamily"/>
</dbReference>
<feature type="active site" description="Cysteine sulfenic acid (-SOH) intermediate; for peroxidase activity" evidence="14">
    <location>
        <position position="45"/>
    </location>
</feature>
<dbReference type="InterPro" id="IPR024706">
    <property type="entry name" value="Peroxiredoxin_AhpC-typ"/>
</dbReference>
<dbReference type="PANTHER" id="PTHR43110:SF1">
    <property type="entry name" value="THIOL PEROXIDASE"/>
    <property type="match status" value="1"/>
</dbReference>
<keyword evidence="2" id="KW-0049">Antioxidant</keyword>
<sequence>MAVDIGDKAPDFALRDQHGAPVRLSDFLGKRVVLMFYPLAFSGGCHGELCAIRDDFLVAAPPDVQVLTVSVDSMFSHRAWADREKFNFPLLSDFWPHGAVAQAYGVFDEDKGFAVRGTFVIDGEGVVRWKAINPTAAPRDISGYLRVLDDIS</sequence>
<evidence type="ECO:0000256" key="3">
    <source>
        <dbReference type="ARBA" id="ARBA00023002"/>
    </source>
</evidence>
<evidence type="ECO:0000256" key="7">
    <source>
        <dbReference type="ARBA" id="ARBA00056930"/>
    </source>
</evidence>
<dbReference type="EC" id="1.11.1.29" evidence="10"/>
<evidence type="ECO:0000256" key="4">
    <source>
        <dbReference type="ARBA" id="ARBA00023284"/>
    </source>
</evidence>
<evidence type="ECO:0000256" key="13">
    <source>
        <dbReference type="ARBA" id="ARBA00083736"/>
    </source>
</evidence>
<evidence type="ECO:0000313" key="17">
    <source>
        <dbReference type="Proteomes" id="UP000555564"/>
    </source>
</evidence>
<reference evidence="16 17" key="1">
    <citation type="submission" date="2020-08" db="EMBL/GenBank/DDBJ databases">
        <title>Sequencing the genomes of 1000 actinobacteria strains.</title>
        <authorList>
            <person name="Klenk H.-P."/>
        </authorList>
    </citation>
    <scope>NUCLEOTIDE SEQUENCE [LARGE SCALE GENOMIC DNA]</scope>
    <source>
        <strain evidence="16 17">DSM 44936</strain>
    </source>
</reference>
<dbReference type="PANTHER" id="PTHR43110">
    <property type="entry name" value="THIOL PEROXIDASE"/>
    <property type="match status" value="1"/>
</dbReference>
<proteinExistence type="inferred from homology"/>
<dbReference type="SUPFAM" id="SSF52833">
    <property type="entry name" value="Thioredoxin-like"/>
    <property type="match status" value="1"/>
</dbReference>
<evidence type="ECO:0000256" key="8">
    <source>
        <dbReference type="ARBA" id="ARBA00060973"/>
    </source>
</evidence>
<comment type="subunit">
    <text evidence="9">Homodimer. Forms both dimers and octamers; a tightly-associated dimer and a ring-like octamer.</text>
</comment>
<evidence type="ECO:0000256" key="10">
    <source>
        <dbReference type="ARBA" id="ARBA00067009"/>
    </source>
</evidence>
<dbReference type="Gene3D" id="3.40.30.10">
    <property type="entry name" value="Glutaredoxin"/>
    <property type="match status" value="1"/>
</dbReference>
<comment type="similarity">
    <text evidence="8">Belongs to the peroxiredoxin family. AhpE subfamily.</text>
</comment>
<evidence type="ECO:0000256" key="11">
    <source>
        <dbReference type="ARBA" id="ARBA00068979"/>
    </source>
</evidence>
<dbReference type="AlphaFoldDB" id="A0A7X0IF81"/>